<keyword evidence="1" id="KW-0460">Magnesium</keyword>
<dbReference type="PANTHER" id="PTHR43777:SF1">
    <property type="entry name" value="MOLYBDENUM COFACTOR CYTIDYLYLTRANSFERASE"/>
    <property type="match status" value="1"/>
</dbReference>
<dbReference type="OrthoDB" id="9779263at2"/>
<reference evidence="3 4" key="1">
    <citation type="submission" date="2017-03" db="EMBL/GenBank/DDBJ databases">
        <authorList>
            <person name="Afonso C.L."/>
            <person name="Miller P.J."/>
            <person name="Scott M.A."/>
            <person name="Spackman E."/>
            <person name="Goraichik I."/>
            <person name="Dimitrov K.M."/>
            <person name="Suarez D.L."/>
            <person name="Swayne D.E."/>
        </authorList>
    </citation>
    <scope>NUCLEOTIDE SEQUENCE [LARGE SCALE GENOMIC DNA]</scope>
    <source>
        <strain evidence="3 4">CECT 7450</strain>
    </source>
</reference>
<sequence>MEKALTHSDLGILIPAAGASSRMRGADKLLQDVDGLPLLKRQVELALTCNVPACVTLPAKQSVRHQLLAPYEEKGLTVILCQNSTEGLAASIRLGAQWAQKKGLSGVMVLLADLPEVTLADLRTMFAHASAAPHAIVRACNQMSEPGHPVIFPQRMFEKLMTLSGDRGANALLKSEQIEYVPLPENHATTDLDTPEEWEAWRKRSR</sequence>
<dbReference type="Proteomes" id="UP000193061">
    <property type="component" value="Unassembled WGS sequence"/>
</dbReference>
<feature type="domain" description="MobA-like NTP transferase" evidence="2">
    <location>
        <begin position="13"/>
        <end position="175"/>
    </location>
</feature>
<name>A0A1X7A210_9RHOB</name>
<evidence type="ECO:0000259" key="2">
    <source>
        <dbReference type="Pfam" id="PF12804"/>
    </source>
</evidence>
<dbReference type="AlphaFoldDB" id="A0A1X7A210"/>
<evidence type="ECO:0000256" key="1">
    <source>
        <dbReference type="ARBA" id="ARBA00022842"/>
    </source>
</evidence>
<dbReference type="PANTHER" id="PTHR43777">
    <property type="entry name" value="MOLYBDENUM COFACTOR CYTIDYLYLTRANSFERASE"/>
    <property type="match status" value="1"/>
</dbReference>
<accession>A0A1X7A210</accession>
<proteinExistence type="predicted"/>
<evidence type="ECO:0000313" key="3">
    <source>
        <dbReference type="EMBL" id="SLN67876.1"/>
    </source>
</evidence>
<dbReference type="RefSeq" id="WP_085807308.1">
    <property type="nucleotide sequence ID" value="NZ_FWFX01000014.1"/>
</dbReference>
<dbReference type="Gene3D" id="3.90.550.10">
    <property type="entry name" value="Spore Coat Polysaccharide Biosynthesis Protein SpsA, Chain A"/>
    <property type="match status" value="1"/>
</dbReference>
<organism evidence="3 4">
    <name type="scientific">Roseovarius albus</name>
    <dbReference type="NCBI Taxonomy" id="1247867"/>
    <lineage>
        <taxon>Bacteria</taxon>
        <taxon>Pseudomonadati</taxon>
        <taxon>Pseudomonadota</taxon>
        <taxon>Alphaproteobacteria</taxon>
        <taxon>Rhodobacterales</taxon>
        <taxon>Roseobacteraceae</taxon>
        <taxon>Roseovarius</taxon>
    </lineage>
</organism>
<dbReference type="Pfam" id="PF12804">
    <property type="entry name" value="NTP_transf_3"/>
    <property type="match status" value="1"/>
</dbReference>
<dbReference type="InterPro" id="IPR029044">
    <property type="entry name" value="Nucleotide-diphossugar_trans"/>
</dbReference>
<dbReference type="InterPro" id="IPR025877">
    <property type="entry name" value="MobA-like_NTP_Trfase"/>
</dbReference>
<dbReference type="CDD" id="cd04182">
    <property type="entry name" value="GT_2_like_f"/>
    <property type="match status" value="1"/>
</dbReference>
<protein>
    <submittedName>
        <fullName evidence="3">Purine catabolism protein PucB</fullName>
    </submittedName>
</protein>
<dbReference type="EMBL" id="FWFX01000014">
    <property type="protein sequence ID" value="SLN67876.1"/>
    <property type="molecule type" value="Genomic_DNA"/>
</dbReference>
<evidence type="ECO:0000313" key="4">
    <source>
        <dbReference type="Proteomes" id="UP000193061"/>
    </source>
</evidence>
<dbReference type="SUPFAM" id="SSF53448">
    <property type="entry name" value="Nucleotide-diphospho-sugar transferases"/>
    <property type="match status" value="1"/>
</dbReference>
<dbReference type="GO" id="GO:0016779">
    <property type="term" value="F:nucleotidyltransferase activity"/>
    <property type="evidence" value="ECO:0007669"/>
    <property type="project" value="UniProtKB-ARBA"/>
</dbReference>
<keyword evidence="4" id="KW-1185">Reference proteome</keyword>
<gene>
    <name evidence="3" type="primary">pucB</name>
    <name evidence="3" type="ORF">ROA7450_03646</name>
</gene>